<organism evidence="1">
    <name type="scientific">Yersinia enterocolitica W22703</name>
    <dbReference type="NCBI Taxonomy" id="913028"/>
    <lineage>
        <taxon>Bacteria</taxon>
        <taxon>Pseudomonadati</taxon>
        <taxon>Pseudomonadota</taxon>
        <taxon>Gammaproteobacteria</taxon>
        <taxon>Enterobacterales</taxon>
        <taxon>Yersiniaceae</taxon>
        <taxon>Yersinia</taxon>
    </lineage>
</organism>
<proteinExistence type="predicted"/>
<evidence type="ECO:0000313" key="1">
    <source>
        <dbReference type="EMBL" id="CBX71747.1"/>
    </source>
</evidence>
<gene>
    <name evidence="1" type="ORF">YEW_KO45050</name>
</gene>
<dbReference type="AlphaFoldDB" id="F4N0Y9"/>
<dbReference type="EMBL" id="FR718645">
    <property type="protein sequence ID" value="CBX71747.1"/>
    <property type="molecule type" value="Genomic_DNA"/>
</dbReference>
<protein>
    <submittedName>
        <fullName evidence="1">Uncharacterized protein</fullName>
    </submittedName>
</protein>
<accession>F4N0Y9</accession>
<name>F4N0Y9_YEREN</name>
<reference evidence="1" key="1">
    <citation type="journal article" date="2011" name="BMC Genomics">
        <title>Shotgun sequencing of Yersinia enterocolitica strain W22703 (biotype 2, serotype O:9): genomic evidence for oscillation between invertebrates and mammals.</title>
        <authorList>
            <person name="Fuchs T.M."/>
            <person name="Brandt K."/>
            <person name="Starke M."/>
            <person name="Rattei T."/>
        </authorList>
    </citation>
    <scope>NUCLEOTIDE SEQUENCE</scope>
</reference>
<sequence>MVGKIMGSGHKKPWDVVHHHGFTRHTASCMCVGCHHLPKSLSYLNSLGSFRCRLPATQII</sequence>